<dbReference type="RefSeq" id="WP_316415845.1">
    <property type="nucleotide sequence ID" value="NZ_AP027080.1"/>
</dbReference>
<feature type="region of interest" description="Disordered" evidence="1">
    <location>
        <begin position="75"/>
        <end position="121"/>
    </location>
</feature>
<proteinExistence type="predicted"/>
<sequence>MTTFHPFQKPKTRLGEILPPDKLAQAIAQGERLIREHKAVRPSNLDIPAITAWAQHKAILDASLSALRHQAAATPRDVPFPAGPLPRAAPQAQEPRSIPPPTKPASSAQPQKEPMVRPTLNPEKRLRERIDKILALTSEAKAATTSEEFVKVRQRIHCVRYEVPGICRENGIPIPELPPIPENPFPKAAPGVKPKAPGPTSREAPIWVAQVLAELARARTKFPGADHSTLALAEEAGEVVKAVLDIRNGKPGATKDALHMEIIQTMAMCVRLMEEGDPTVLGQVVANG</sequence>
<evidence type="ECO:0000313" key="2">
    <source>
        <dbReference type="EMBL" id="BDU72936.1"/>
    </source>
</evidence>
<dbReference type="EMBL" id="AP027080">
    <property type="protein sequence ID" value="BDU72936.1"/>
    <property type="molecule type" value="Genomic_DNA"/>
</dbReference>
<evidence type="ECO:0000256" key="1">
    <source>
        <dbReference type="SAM" id="MobiDB-lite"/>
    </source>
</evidence>
<gene>
    <name evidence="2" type="ORF">METEAL_21100</name>
</gene>
<organism evidence="2 3">
    <name type="scientific">Mesoterricola silvestris</name>
    <dbReference type="NCBI Taxonomy" id="2927979"/>
    <lineage>
        <taxon>Bacteria</taxon>
        <taxon>Pseudomonadati</taxon>
        <taxon>Acidobacteriota</taxon>
        <taxon>Holophagae</taxon>
        <taxon>Holophagales</taxon>
        <taxon>Holophagaceae</taxon>
        <taxon>Mesoterricola</taxon>
    </lineage>
</organism>
<protein>
    <submittedName>
        <fullName evidence="2">Uncharacterized protein</fullName>
    </submittedName>
</protein>
<keyword evidence="3" id="KW-1185">Reference proteome</keyword>
<dbReference type="KEGG" id="msil:METEAL_21100"/>
<evidence type="ECO:0000313" key="3">
    <source>
        <dbReference type="Proteomes" id="UP001238179"/>
    </source>
</evidence>
<name>A0AA48K915_9BACT</name>
<dbReference type="AlphaFoldDB" id="A0AA48K915"/>
<reference evidence="3" key="1">
    <citation type="journal article" date="2023" name="Int. J. Syst. Evol. Microbiol.">
        <title>Mesoterricola silvestris gen. nov., sp. nov., Mesoterricola sediminis sp. nov., Geothrix oryzae sp. nov., Geothrix edaphica sp. nov., Geothrix rubra sp. nov., and Geothrix limicola sp. nov., six novel members of Acidobacteriota isolated from soils.</title>
        <authorList>
            <person name="Itoh H."/>
            <person name="Sugisawa Y."/>
            <person name="Mise K."/>
            <person name="Xu Z."/>
            <person name="Kuniyasu M."/>
            <person name="Ushijima N."/>
            <person name="Kawano K."/>
            <person name="Kobayashi E."/>
            <person name="Shiratori Y."/>
            <person name="Masuda Y."/>
            <person name="Senoo K."/>
        </authorList>
    </citation>
    <scope>NUCLEOTIDE SEQUENCE [LARGE SCALE GENOMIC DNA]</scope>
    <source>
        <strain evidence="3">W79</strain>
    </source>
</reference>
<accession>A0AA48K915</accession>
<dbReference type="Proteomes" id="UP001238179">
    <property type="component" value="Chromosome"/>
</dbReference>